<evidence type="ECO:0000313" key="1">
    <source>
        <dbReference type="EMBL" id="OWZ02984.1"/>
    </source>
</evidence>
<proteinExistence type="predicted"/>
<organism evidence="1 2">
    <name type="scientific">Phytophthora megakarya</name>
    <dbReference type="NCBI Taxonomy" id="4795"/>
    <lineage>
        <taxon>Eukaryota</taxon>
        <taxon>Sar</taxon>
        <taxon>Stramenopiles</taxon>
        <taxon>Oomycota</taxon>
        <taxon>Peronosporomycetes</taxon>
        <taxon>Peronosporales</taxon>
        <taxon>Peronosporaceae</taxon>
        <taxon>Phytophthora</taxon>
    </lineage>
</organism>
<protein>
    <submittedName>
        <fullName evidence="1">Uncharacterized protein</fullName>
    </submittedName>
</protein>
<evidence type="ECO:0000313" key="2">
    <source>
        <dbReference type="Proteomes" id="UP000198211"/>
    </source>
</evidence>
<keyword evidence="2" id="KW-1185">Reference proteome</keyword>
<comment type="caution">
    <text evidence="1">The sequence shown here is derived from an EMBL/GenBank/DDBJ whole genome shotgun (WGS) entry which is preliminary data.</text>
</comment>
<dbReference type="EMBL" id="NBNE01005807">
    <property type="protein sequence ID" value="OWZ02984.1"/>
    <property type="molecule type" value="Genomic_DNA"/>
</dbReference>
<dbReference type="OrthoDB" id="123893at2759"/>
<accession>A0A225VCZ6</accession>
<name>A0A225VCZ6_9STRA</name>
<reference evidence="2" key="1">
    <citation type="submission" date="2017-03" db="EMBL/GenBank/DDBJ databases">
        <title>Phytopthora megakarya and P. palmivora, two closely related causual agents of cacao black pod achieved similar genome size and gene model numbers by different mechanisms.</title>
        <authorList>
            <person name="Ali S."/>
            <person name="Shao J."/>
            <person name="Larry D.J."/>
            <person name="Kronmiller B."/>
            <person name="Shen D."/>
            <person name="Strem M.D."/>
            <person name="Melnick R.L."/>
            <person name="Guiltinan M.J."/>
            <person name="Tyler B.M."/>
            <person name="Meinhardt L.W."/>
            <person name="Bailey B.A."/>
        </authorList>
    </citation>
    <scope>NUCLEOTIDE SEQUENCE [LARGE SCALE GENOMIC DNA]</scope>
    <source>
        <strain evidence="2">zdho120</strain>
    </source>
</reference>
<dbReference type="Proteomes" id="UP000198211">
    <property type="component" value="Unassembled WGS sequence"/>
</dbReference>
<sequence>MKVHIDCTHNLWEDMISRWGGCPATTTTSKFKHVTRSQSRTSSQPLLRPLDKDGFKWPTLEEIATTQTVHTHSVPIAGERDDDGIFRCNRLVWIPVEAKDLVQQVLIIAHCGAQEHRDEDEMLSHRQRVFVIDDAAMLGFGTSKYLLVMKESFSHFCELGLCDTPTSEVATEG</sequence>
<dbReference type="AlphaFoldDB" id="A0A225VCZ6"/>
<gene>
    <name evidence="1" type="ORF">PHMEG_00025359</name>
</gene>